<dbReference type="Proteomes" id="UP001430953">
    <property type="component" value="Unassembled WGS sequence"/>
</dbReference>
<evidence type="ECO:0000256" key="1">
    <source>
        <dbReference type="SAM" id="MobiDB-lite"/>
    </source>
</evidence>
<gene>
    <name evidence="2" type="ORF">PUN28_007987</name>
</gene>
<sequence length="112" mass="13316">MPRDESVLLFSSRTSIPSKDASRLADNNTTVAEVPRERRRSRKEPSEKYLNFSEDVLPTFELRGASFKFSPTFLEHDRRRRFRRSAPRVFYRCNRPHSRRAISRDKTSLVWV</sequence>
<comment type="caution">
    <text evidence="2">The sequence shown here is derived from an EMBL/GenBank/DDBJ whole genome shotgun (WGS) entry which is preliminary data.</text>
</comment>
<evidence type="ECO:0000313" key="3">
    <source>
        <dbReference type="Proteomes" id="UP001430953"/>
    </source>
</evidence>
<feature type="region of interest" description="Disordered" evidence="1">
    <location>
        <begin position="19"/>
        <end position="46"/>
    </location>
</feature>
<accession>A0AAW2FZ23</accession>
<protein>
    <submittedName>
        <fullName evidence="2">Uncharacterized protein</fullName>
    </submittedName>
</protein>
<name>A0AAW2FZ23_9HYME</name>
<keyword evidence="3" id="KW-1185">Reference proteome</keyword>
<proteinExistence type="predicted"/>
<organism evidence="2 3">
    <name type="scientific">Cardiocondyla obscurior</name>
    <dbReference type="NCBI Taxonomy" id="286306"/>
    <lineage>
        <taxon>Eukaryota</taxon>
        <taxon>Metazoa</taxon>
        <taxon>Ecdysozoa</taxon>
        <taxon>Arthropoda</taxon>
        <taxon>Hexapoda</taxon>
        <taxon>Insecta</taxon>
        <taxon>Pterygota</taxon>
        <taxon>Neoptera</taxon>
        <taxon>Endopterygota</taxon>
        <taxon>Hymenoptera</taxon>
        <taxon>Apocrita</taxon>
        <taxon>Aculeata</taxon>
        <taxon>Formicoidea</taxon>
        <taxon>Formicidae</taxon>
        <taxon>Myrmicinae</taxon>
        <taxon>Cardiocondyla</taxon>
    </lineage>
</organism>
<dbReference type="EMBL" id="JADYXP020000007">
    <property type="protein sequence ID" value="KAL0119999.1"/>
    <property type="molecule type" value="Genomic_DNA"/>
</dbReference>
<reference evidence="2 3" key="1">
    <citation type="submission" date="2023-03" db="EMBL/GenBank/DDBJ databases">
        <title>High recombination rates correlate with genetic variation in Cardiocondyla obscurior ants.</title>
        <authorList>
            <person name="Errbii M."/>
        </authorList>
    </citation>
    <scope>NUCLEOTIDE SEQUENCE [LARGE SCALE GENOMIC DNA]</scope>
    <source>
        <strain evidence="2">Alpha-2009</strain>
        <tissue evidence="2">Whole body</tissue>
    </source>
</reference>
<evidence type="ECO:0000313" key="2">
    <source>
        <dbReference type="EMBL" id="KAL0119999.1"/>
    </source>
</evidence>
<dbReference type="AlphaFoldDB" id="A0AAW2FZ23"/>